<evidence type="ECO:0000259" key="7">
    <source>
        <dbReference type="PROSITE" id="PS50011"/>
    </source>
</evidence>
<dbReference type="OrthoDB" id="5966500at2759"/>
<dbReference type="GO" id="GO:0005524">
    <property type="term" value="F:ATP binding"/>
    <property type="evidence" value="ECO:0007669"/>
    <property type="project" value="UniProtKB-KW"/>
</dbReference>
<sequence>AFLHSTNIIFFETFSQSNILVSELGRCYLADFGLTTTVLQSFSSSTGDSRGSTRWMAPELFYPRYSKPSTSTDMYALGCTILEIITGVLPFSEISSDVAVISHVMNGFHPSCPARRFSDEVWGVVKECWEDSDRRPSIQDFAYELHKHYSRRANEDASSETYLLTGKSTLPG</sequence>
<evidence type="ECO:0000313" key="8">
    <source>
        <dbReference type="EMBL" id="KAF9074253.1"/>
    </source>
</evidence>
<evidence type="ECO:0000256" key="3">
    <source>
        <dbReference type="ARBA" id="ARBA00022679"/>
    </source>
</evidence>
<comment type="similarity">
    <text evidence="1">Belongs to the protein kinase superfamily. STE Ser/Thr protein kinase family. MAP kinase kinase kinase subfamily.</text>
</comment>
<accession>A0A9P5UDH9</accession>
<dbReference type="InterPro" id="IPR001245">
    <property type="entry name" value="Ser-Thr/Tyr_kinase_cat_dom"/>
</dbReference>
<evidence type="ECO:0000256" key="4">
    <source>
        <dbReference type="ARBA" id="ARBA00022741"/>
    </source>
</evidence>
<dbReference type="SMART" id="SM00220">
    <property type="entry name" value="S_TKc"/>
    <property type="match status" value="1"/>
</dbReference>
<keyword evidence="9" id="KW-1185">Reference proteome</keyword>
<dbReference type="PROSITE" id="PS50011">
    <property type="entry name" value="PROTEIN_KINASE_DOM"/>
    <property type="match status" value="1"/>
</dbReference>
<dbReference type="PANTHER" id="PTHR11584">
    <property type="entry name" value="SERINE/THREONINE PROTEIN KINASE"/>
    <property type="match status" value="1"/>
</dbReference>
<keyword evidence="3" id="KW-0808">Transferase</keyword>
<dbReference type="InterPro" id="IPR011009">
    <property type="entry name" value="Kinase-like_dom_sf"/>
</dbReference>
<keyword evidence="6" id="KW-0067">ATP-binding</keyword>
<protein>
    <submittedName>
        <fullName evidence="8">Kinase-like domain-containing protein</fullName>
    </submittedName>
</protein>
<evidence type="ECO:0000256" key="6">
    <source>
        <dbReference type="ARBA" id="ARBA00022840"/>
    </source>
</evidence>
<dbReference type="Gene3D" id="1.10.510.10">
    <property type="entry name" value="Transferase(Phosphotransferase) domain 1"/>
    <property type="match status" value="1"/>
</dbReference>
<evidence type="ECO:0000256" key="5">
    <source>
        <dbReference type="ARBA" id="ARBA00022777"/>
    </source>
</evidence>
<dbReference type="GO" id="GO:0004674">
    <property type="term" value="F:protein serine/threonine kinase activity"/>
    <property type="evidence" value="ECO:0007669"/>
    <property type="project" value="UniProtKB-KW"/>
</dbReference>
<evidence type="ECO:0000256" key="2">
    <source>
        <dbReference type="ARBA" id="ARBA00022527"/>
    </source>
</evidence>
<keyword evidence="5 8" id="KW-0418">Kinase</keyword>
<feature type="non-terminal residue" evidence="8">
    <location>
        <position position="172"/>
    </location>
</feature>
<gene>
    <name evidence="8" type="ORF">BDP27DRAFT_1214815</name>
</gene>
<dbReference type="AlphaFoldDB" id="A0A9P5UDH9"/>
<keyword evidence="2" id="KW-0723">Serine/threonine-protein kinase</keyword>
<reference evidence="8" key="1">
    <citation type="submission" date="2020-11" db="EMBL/GenBank/DDBJ databases">
        <authorList>
            <consortium name="DOE Joint Genome Institute"/>
            <person name="Ahrendt S."/>
            <person name="Riley R."/>
            <person name="Andreopoulos W."/>
            <person name="Labutti K."/>
            <person name="Pangilinan J."/>
            <person name="Ruiz-Duenas F.J."/>
            <person name="Barrasa J.M."/>
            <person name="Sanchez-Garcia M."/>
            <person name="Camarero S."/>
            <person name="Miyauchi S."/>
            <person name="Serrano A."/>
            <person name="Linde D."/>
            <person name="Babiker R."/>
            <person name="Drula E."/>
            <person name="Ayuso-Fernandez I."/>
            <person name="Pacheco R."/>
            <person name="Padilla G."/>
            <person name="Ferreira P."/>
            <person name="Barriuso J."/>
            <person name="Kellner H."/>
            <person name="Castanera R."/>
            <person name="Alfaro M."/>
            <person name="Ramirez L."/>
            <person name="Pisabarro A.G."/>
            <person name="Kuo A."/>
            <person name="Tritt A."/>
            <person name="Lipzen A."/>
            <person name="He G."/>
            <person name="Yan M."/>
            <person name="Ng V."/>
            <person name="Cullen D."/>
            <person name="Martin F."/>
            <person name="Rosso M.-N."/>
            <person name="Henrissat B."/>
            <person name="Hibbett D."/>
            <person name="Martinez A.T."/>
            <person name="Grigoriev I.V."/>
        </authorList>
    </citation>
    <scope>NUCLEOTIDE SEQUENCE</scope>
    <source>
        <strain evidence="8">AH 40177</strain>
    </source>
</reference>
<evidence type="ECO:0000256" key="1">
    <source>
        <dbReference type="ARBA" id="ARBA00006529"/>
    </source>
</evidence>
<dbReference type="InterPro" id="IPR000719">
    <property type="entry name" value="Prot_kinase_dom"/>
</dbReference>
<proteinExistence type="inferred from homology"/>
<evidence type="ECO:0000313" key="9">
    <source>
        <dbReference type="Proteomes" id="UP000772434"/>
    </source>
</evidence>
<keyword evidence="4" id="KW-0547">Nucleotide-binding</keyword>
<dbReference type="SUPFAM" id="SSF56112">
    <property type="entry name" value="Protein kinase-like (PK-like)"/>
    <property type="match status" value="1"/>
</dbReference>
<dbReference type="EMBL" id="JADNRY010000014">
    <property type="protein sequence ID" value="KAF9074253.1"/>
    <property type="molecule type" value="Genomic_DNA"/>
</dbReference>
<organism evidence="8 9">
    <name type="scientific">Rhodocollybia butyracea</name>
    <dbReference type="NCBI Taxonomy" id="206335"/>
    <lineage>
        <taxon>Eukaryota</taxon>
        <taxon>Fungi</taxon>
        <taxon>Dikarya</taxon>
        <taxon>Basidiomycota</taxon>
        <taxon>Agaricomycotina</taxon>
        <taxon>Agaricomycetes</taxon>
        <taxon>Agaricomycetidae</taxon>
        <taxon>Agaricales</taxon>
        <taxon>Marasmiineae</taxon>
        <taxon>Omphalotaceae</taxon>
        <taxon>Rhodocollybia</taxon>
    </lineage>
</organism>
<dbReference type="Pfam" id="PF07714">
    <property type="entry name" value="PK_Tyr_Ser-Thr"/>
    <property type="match status" value="1"/>
</dbReference>
<dbReference type="Proteomes" id="UP000772434">
    <property type="component" value="Unassembled WGS sequence"/>
</dbReference>
<dbReference type="PANTHER" id="PTHR11584:SF369">
    <property type="entry name" value="MITOGEN-ACTIVATED PROTEIN KINASE KINASE KINASE 19-RELATED"/>
    <property type="match status" value="1"/>
</dbReference>
<name>A0A9P5UDH9_9AGAR</name>
<feature type="domain" description="Protein kinase" evidence="7">
    <location>
        <begin position="1"/>
        <end position="149"/>
    </location>
</feature>
<comment type="caution">
    <text evidence="8">The sequence shown here is derived from an EMBL/GenBank/DDBJ whole genome shotgun (WGS) entry which is preliminary data.</text>
</comment>